<name>A0ACB8CP40_DERSI</name>
<comment type="caution">
    <text evidence="1">The sequence shown here is derived from an EMBL/GenBank/DDBJ whole genome shotgun (WGS) entry which is preliminary data.</text>
</comment>
<gene>
    <name evidence="1" type="ORF">HPB49_002821</name>
</gene>
<organism evidence="1 2">
    <name type="scientific">Dermacentor silvarum</name>
    <name type="common">Tick</name>
    <dbReference type="NCBI Taxonomy" id="543639"/>
    <lineage>
        <taxon>Eukaryota</taxon>
        <taxon>Metazoa</taxon>
        <taxon>Ecdysozoa</taxon>
        <taxon>Arthropoda</taxon>
        <taxon>Chelicerata</taxon>
        <taxon>Arachnida</taxon>
        <taxon>Acari</taxon>
        <taxon>Parasitiformes</taxon>
        <taxon>Ixodida</taxon>
        <taxon>Ixodoidea</taxon>
        <taxon>Ixodidae</taxon>
        <taxon>Rhipicephalinae</taxon>
        <taxon>Dermacentor</taxon>
    </lineage>
</organism>
<dbReference type="Proteomes" id="UP000821865">
    <property type="component" value="Chromosome 5"/>
</dbReference>
<accession>A0ACB8CP40</accession>
<keyword evidence="2" id="KW-1185">Reference proteome</keyword>
<evidence type="ECO:0000313" key="1">
    <source>
        <dbReference type="EMBL" id="KAH7948859.1"/>
    </source>
</evidence>
<evidence type="ECO:0000313" key="2">
    <source>
        <dbReference type="Proteomes" id="UP000821865"/>
    </source>
</evidence>
<dbReference type="EMBL" id="CM023474">
    <property type="protein sequence ID" value="KAH7948859.1"/>
    <property type="molecule type" value="Genomic_DNA"/>
</dbReference>
<sequence>MASGNSAYCSELLRQVRLLRESRRVRERLNVECTADDFCMADDNLATCGACMVEDIVKEATCKTADSSNDGDDIDVGDGKGPPPATKTLHALNVLRCAMAANEISDMCTRFYGFEQSLLSDPTKKKK</sequence>
<proteinExistence type="predicted"/>
<reference evidence="1" key="1">
    <citation type="submission" date="2020-05" db="EMBL/GenBank/DDBJ databases">
        <title>Large-scale comparative analyses of tick genomes elucidate their genetic diversity and vector capacities.</title>
        <authorList>
            <person name="Jia N."/>
            <person name="Wang J."/>
            <person name="Shi W."/>
            <person name="Du L."/>
            <person name="Sun Y."/>
            <person name="Zhan W."/>
            <person name="Jiang J."/>
            <person name="Wang Q."/>
            <person name="Zhang B."/>
            <person name="Ji P."/>
            <person name="Sakyi L.B."/>
            <person name="Cui X."/>
            <person name="Yuan T."/>
            <person name="Jiang B."/>
            <person name="Yang W."/>
            <person name="Lam T.T.-Y."/>
            <person name="Chang Q."/>
            <person name="Ding S."/>
            <person name="Wang X."/>
            <person name="Zhu J."/>
            <person name="Ruan X."/>
            <person name="Zhao L."/>
            <person name="Wei J."/>
            <person name="Que T."/>
            <person name="Du C."/>
            <person name="Cheng J."/>
            <person name="Dai P."/>
            <person name="Han X."/>
            <person name="Huang E."/>
            <person name="Gao Y."/>
            <person name="Liu J."/>
            <person name="Shao H."/>
            <person name="Ye R."/>
            <person name="Li L."/>
            <person name="Wei W."/>
            <person name="Wang X."/>
            <person name="Wang C."/>
            <person name="Yang T."/>
            <person name="Huo Q."/>
            <person name="Li W."/>
            <person name="Guo W."/>
            <person name="Chen H."/>
            <person name="Zhou L."/>
            <person name="Ni X."/>
            <person name="Tian J."/>
            <person name="Zhou Y."/>
            <person name="Sheng Y."/>
            <person name="Liu T."/>
            <person name="Pan Y."/>
            <person name="Xia L."/>
            <person name="Li J."/>
            <person name="Zhao F."/>
            <person name="Cao W."/>
        </authorList>
    </citation>
    <scope>NUCLEOTIDE SEQUENCE</scope>
    <source>
        <strain evidence="1">Dsil-2018</strain>
    </source>
</reference>
<protein>
    <submittedName>
        <fullName evidence="1">Uncharacterized protein</fullName>
    </submittedName>
</protein>